<protein>
    <submittedName>
        <fullName evidence="1">Uncharacterized protein</fullName>
    </submittedName>
</protein>
<dbReference type="AlphaFoldDB" id="A0A2S3H0L7"/>
<sequence length="83" mass="9576">MTKVKHGSRTVEKSTRTNGTLYKFSSKFWPQTYIAIQNGESNLPLKQANCKQSCKLSPTKHSIPATESKQMQFRCDLERRKLK</sequence>
<organism evidence="1">
    <name type="scientific">Panicum hallii</name>
    <dbReference type="NCBI Taxonomy" id="206008"/>
    <lineage>
        <taxon>Eukaryota</taxon>
        <taxon>Viridiplantae</taxon>
        <taxon>Streptophyta</taxon>
        <taxon>Embryophyta</taxon>
        <taxon>Tracheophyta</taxon>
        <taxon>Spermatophyta</taxon>
        <taxon>Magnoliopsida</taxon>
        <taxon>Liliopsida</taxon>
        <taxon>Poales</taxon>
        <taxon>Poaceae</taxon>
        <taxon>PACMAD clade</taxon>
        <taxon>Panicoideae</taxon>
        <taxon>Panicodae</taxon>
        <taxon>Paniceae</taxon>
        <taxon>Panicinae</taxon>
        <taxon>Panicum</taxon>
        <taxon>Panicum sect. Panicum</taxon>
    </lineage>
</organism>
<proteinExistence type="predicted"/>
<accession>A0A2S3H0L7</accession>
<dbReference type="Gramene" id="PAN13022">
    <property type="protein sequence ID" value="PAN13022"/>
    <property type="gene ID" value="PAHAL_2G308400"/>
</dbReference>
<reference evidence="1" key="1">
    <citation type="submission" date="2018-04" db="EMBL/GenBank/DDBJ databases">
        <title>WGS assembly of Panicum hallii.</title>
        <authorList>
            <person name="Lovell J."/>
            <person name="Jenkins J."/>
            <person name="Lowry D."/>
            <person name="Mamidi S."/>
            <person name="Sreedasyam A."/>
            <person name="Weng X."/>
            <person name="Barry K."/>
            <person name="Bonette J."/>
            <person name="Campitelli B."/>
            <person name="Daum C."/>
            <person name="Gordon S."/>
            <person name="Gould B."/>
            <person name="Lipzen A."/>
            <person name="Macqueen A."/>
            <person name="Palacio-Mejia J."/>
            <person name="Plott C."/>
            <person name="Shakirov E."/>
            <person name="Shu S."/>
            <person name="Yoshinaga Y."/>
            <person name="Zane M."/>
            <person name="Rokhsar D."/>
            <person name="Grimwood J."/>
            <person name="Schmutz J."/>
            <person name="Juenger T."/>
        </authorList>
    </citation>
    <scope>NUCLEOTIDE SEQUENCE [LARGE SCALE GENOMIC DNA]</scope>
    <source>
        <strain evidence="1">FIL2</strain>
    </source>
</reference>
<dbReference type="EMBL" id="CM008047">
    <property type="protein sequence ID" value="PAN13022.1"/>
    <property type="molecule type" value="Genomic_DNA"/>
</dbReference>
<dbReference type="Proteomes" id="UP000243499">
    <property type="component" value="Chromosome 2"/>
</dbReference>
<name>A0A2S3H0L7_9POAL</name>
<gene>
    <name evidence="1" type="ORF">PAHAL_2G308400</name>
</gene>
<evidence type="ECO:0000313" key="1">
    <source>
        <dbReference type="EMBL" id="PAN13022.1"/>
    </source>
</evidence>